<organism evidence="1 2">
    <name type="scientific">Nostoc sphaeroides CCNUC1</name>
    <dbReference type="NCBI Taxonomy" id="2653204"/>
    <lineage>
        <taxon>Bacteria</taxon>
        <taxon>Bacillati</taxon>
        <taxon>Cyanobacteriota</taxon>
        <taxon>Cyanophyceae</taxon>
        <taxon>Nostocales</taxon>
        <taxon>Nostocaceae</taxon>
        <taxon>Nostoc</taxon>
    </lineage>
</organism>
<keyword evidence="2" id="KW-1185">Reference proteome</keyword>
<dbReference type="AlphaFoldDB" id="A0A5P8WLA3"/>
<accession>A0A5P8WLA3</accession>
<gene>
    <name evidence="1" type="ORF">GXM_10210</name>
</gene>
<protein>
    <submittedName>
        <fullName evidence="1">Uncharacterized protein</fullName>
    </submittedName>
</protein>
<name>A0A5P8WLA3_9NOSO</name>
<dbReference type="KEGG" id="nsh:GXM_10210"/>
<reference evidence="1 2" key="1">
    <citation type="submission" date="2019-10" db="EMBL/GenBank/DDBJ databases">
        <title>Genomic and transcriptomic insights into the perfect genentic adaptation of a filamentous nitrogen-fixing cyanobacterium to rice fields.</title>
        <authorList>
            <person name="Chen Z."/>
        </authorList>
    </citation>
    <scope>NUCLEOTIDE SEQUENCE [LARGE SCALE GENOMIC DNA]</scope>
    <source>
        <strain evidence="1">CCNUC1</strain>
    </source>
</reference>
<sequence length="37" mass="4387">MAKNQLSYKLLKSLPLKDFYTLDAFALNNICSWYFIL</sequence>
<evidence type="ECO:0000313" key="2">
    <source>
        <dbReference type="Proteomes" id="UP000326678"/>
    </source>
</evidence>
<dbReference type="EMBL" id="CP045233">
    <property type="protein sequence ID" value="QFS52946.1"/>
    <property type="molecule type" value="Genomic_DNA"/>
</dbReference>
<evidence type="ECO:0000313" key="1">
    <source>
        <dbReference type="EMBL" id="QFS52946.1"/>
    </source>
</evidence>
<dbReference type="Proteomes" id="UP000326678">
    <property type="component" value="Chromosome pGXM06"/>
</dbReference>
<proteinExistence type="predicted"/>